<evidence type="ECO:0000256" key="13">
    <source>
        <dbReference type="ARBA" id="ARBA00050422"/>
    </source>
</evidence>
<dbReference type="FunFam" id="3.40.50.300:FF:001447">
    <property type="entry name" value="Ras-related protein Rab-1B"/>
    <property type="match status" value="1"/>
</dbReference>
<dbReference type="AlphaFoldDB" id="A0A2A6CC66"/>
<dbReference type="InterPro" id="IPR000961">
    <property type="entry name" value="AGC-kinase_C"/>
</dbReference>
<dbReference type="CDD" id="cd01562">
    <property type="entry name" value="Thr-dehyd"/>
    <property type="match status" value="1"/>
</dbReference>
<dbReference type="PROSITE" id="PS51285">
    <property type="entry name" value="AGC_KINASE_CTER"/>
    <property type="match status" value="1"/>
</dbReference>
<dbReference type="NCBIfam" id="TIGR00231">
    <property type="entry name" value="small_GTP"/>
    <property type="match status" value="1"/>
</dbReference>
<dbReference type="EC" id="4.3.1.18" evidence="16"/>
<dbReference type="Pfam" id="PF00069">
    <property type="entry name" value="Pkinase"/>
    <property type="match status" value="2"/>
</dbReference>
<dbReference type="Pfam" id="PF03299">
    <property type="entry name" value="TF_AP-2"/>
    <property type="match status" value="1"/>
</dbReference>
<dbReference type="EnsemblMetazoa" id="PPA07788.1">
    <property type="protein sequence ID" value="PPA07788.1"/>
    <property type="gene ID" value="WBGene00097342"/>
</dbReference>
<evidence type="ECO:0000256" key="5">
    <source>
        <dbReference type="ARBA" id="ARBA00022679"/>
    </source>
</evidence>
<evidence type="ECO:0000256" key="9">
    <source>
        <dbReference type="ARBA" id="ARBA00022898"/>
    </source>
</evidence>
<keyword evidence="10" id="KW-0456">Lyase</keyword>
<keyword evidence="7" id="KW-0418">Kinase</keyword>
<evidence type="ECO:0000256" key="1">
    <source>
        <dbReference type="ARBA" id="ARBA00001933"/>
    </source>
</evidence>
<evidence type="ECO:0000256" key="15">
    <source>
        <dbReference type="ARBA" id="ARBA00056426"/>
    </source>
</evidence>
<dbReference type="PROSITE" id="PS00108">
    <property type="entry name" value="PROTEIN_KINASE_ST"/>
    <property type="match status" value="2"/>
</dbReference>
<evidence type="ECO:0000256" key="14">
    <source>
        <dbReference type="ARBA" id="ARBA00051769"/>
    </source>
</evidence>
<dbReference type="GO" id="GO:0004711">
    <property type="term" value="F:ribosomal protein S6 kinase activity"/>
    <property type="evidence" value="ECO:0000318"/>
    <property type="project" value="GO_Central"/>
</dbReference>
<keyword evidence="4" id="KW-0723">Serine/threonine-protein kinase</keyword>
<evidence type="ECO:0000256" key="17">
    <source>
        <dbReference type="ARBA" id="ARBA00066592"/>
    </source>
</evidence>
<evidence type="ECO:0000256" key="2">
    <source>
        <dbReference type="ARBA" id="ARBA00010869"/>
    </source>
</evidence>
<dbReference type="Gene3D" id="3.40.50.1100">
    <property type="match status" value="2"/>
</dbReference>
<dbReference type="SMART" id="SM00220">
    <property type="entry name" value="S_TKc"/>
    <property type="match status" value="2"/>
</dbReference>
<evidence type="ECO:0000256" key="11">
    <source>
        <dbReference type="ARBA" id="ARBA00031418"/>
    </source>
</evidence>
<comment type="function">
    <text evidence="15">Catalyzes the synthesis of D-serine from L-serine. D-serine is a key coagonist with glutamate at NMDA receptors. Has dehydratase activity towards both L-serine and D-serine.</text>
</comment>
<dbReference type="SMART" id="SM00176">
    <property type="entry name" value="RAN"/>
    <property type="match status" value="1"/>
</dbReference>
<dbReference type="InterPro" id="IPR036052">
    <property type="entry name" value="TrpB-like_PALP_sf"/>
</dbReference>
<evidence type="ECO:0000313" key="22">
    <source>
        <dbReference type="EnsemblMetazoa" id="PPA07788.1"/>
    </source>
</evidence>
<dbReference type="InterPro" id="IPR027417">
    <property type="entry name" value="P-loop_NTPase"/>
</dbReference>
<comment type="catalytic activity">
    <reaction evidence="14">
        <text>L-serine = D-serine</text>
        <dbReference type="Rhea" id="RHEA:10980"/>
        <dbReference type="ChEBI" id="CHEBI:33384"/>
        <dbReference type="ChEBI" id="CHEBI:35247"/>
        <dbReference type="EC" id="5.1.1.18"/>
    </reaction>
</comment>
<dbReference type="Pfam" id="PF00291">
    <property type="entry name" value="PALP"/>
    <property type="match status" value="1"/>
</dbReference>
<keyword evidence="23" id="KW-1185">Reference proteome</keyword>
<dbReference type="PANTHER" id="PTHR24351">
    <property type="entry name" value="RIBOSOMAL PROTEIN S6 KINASE"/>
    <property type="match status" value="1"/>
</dbReference>
<dbReference type="SMART" id="SM00173">
    <property type="entry name" value="RAS"/>
    <property type="match status" value="1"/>
</dbReference>
<dbReference type="EC" id="4.3.1.17" evidence="3"/>
<evidence type="ECO:0000256" key="8">
    <source>
        <dbReference type="ARBA" id="ARBA00022840"/>
    </source>
</evidence>
<dbReference type="Gene3D" id="3.40.50.300">
    <property type="entry name" value="P-loop containing nucleotide triphosphate hydrolases"/>
    <property type="match status" value="1"/>
</dbReference>
<dbReference type="InterPro" id="IPR000719">
    <property type="entry name" value="Prot_kinase_dom"/>
</dbReference>
<sequence>MERNILAHISHPFIVKLHYAFQTEGKLYLILDFLRGGDLFTRLSKEVMFTEEDVKFYLAELTLALEHLHSLGIVYRDLKPENILLDSDGHIKLTDFGLSKEAVDGDNKTYSFCGTIEYMAPEVINRKGHSTAADFWSLGVLMFEMLTGHLPFTGSDRKETMSLILKSKLSMPPFLSPPAQSLLRALFKRNAVNRLGYGTNGSIALKKHNFFASINWHGLLAKQVKPPFQPAINPVDALLHFDPEFTRKTPKVKMVSKNSDVDPSEEVDILRRHSHLNPHVVSLTDVYEDSRTVYIVEEYCRGGEVLDRIVKREGLSEREAADHMAILASTLYYLHCNQIAHRDLKPSNIMYACKEGGPESIRIVDFGFAKQSRAENGMLMTPCYTAQYDLVRRLLHVDPHKRPTARQIELHGWISERRSLPEREVIPAQPSPTVKKQIEDTYRMATAIPKCAPLRSVNSSALAQRRKAGLAPLTTQLSIFSMASLSGVENGYKYIKKELPPTPILTSSTINEMVGCKVSFKSEHLQKTGSFKARGAIYNMRMAYEKGTKGVITHSSGNHGQGVAWAARKYGIPCTVVVPEGAPAAKVDAIAAYGARVVRCGNGITDREEMCDELAKKEHLDIIQPFDTIETIEGQGSLGMEIKDQMGEVESVFVSVGGGGLASGLALALPSTTIYLVEPEGKELNKQLEGIHSGDRSALDTVADGIRVRVIGDENKRIFSQHPNIHVIQVSEEEIREALILIWTRLKQHVEPTAAVAFAGLRQVYKSSRGGFGGRGQRVLLQLWDTAGQERFRSLTTAFFRDAMGFILIFDITNEQSFLNIRDWLSQLKVHAYCETPDIIICGNKADLENRRQVSTARAKQMADQLGLQYFETSACTAHNVDKGVDCLLDLVMRRIQIKRKKMRKDKEVKKIYVILINTIIKEEIGQININVLRAKSKDGGKALRDSLRKLGIILPAGRRKTTTVSAFTALVEGK</sequence>
<dbReference type="GO" id="GO:0038202">
    <property type="term" value="P:TORC1 signaling"/>
    <property type="evidence" value="ECO:0000318"/>
    <property type="project" value="GO_Central"/>
</dbReference>
<dbReference type="GO" id="GO:0006563">
    <property type="term" value="P:L-serine metabolic process"/>
    <property type="evidence" value="ECO:0007669"/>
    <property type="project" value="UniProtKB-ARBA"/>
</dbReference>
<dbReference type="GO" id="GO:0005525">
    <property type="term" value="F:GTP binding"/>
    <property type="evidence" value="ECO:0007669"/>
    <property type="project" value="InterPro"/>
</dbReference>
<dbReference type="GO" id="GO:0003924">
    <property type="term" value="F:GTPase activity"/>
    <property type="evidence" value="ECO:0007669"/>
    <property type="project" value="InterPro"/>
</dbReference>
<evidence type="ECO:0000256" key="4">
    <source>
        <dbReference type="ARBA" id="ARBA00022527"/>
    </source>
</evidence>
<dbReference type="Gene3D" id="1.10.510.10">
    <property type="entry name" value="Transferase(Phosphotransferase) domain 1"/>
    <property type="match status" value="2"/>
</dbReference>
<evidence type="ECO:0000256" key="6">
    <source>
        <dbReference type="ARBA" id="ARBA00022741"/>
    </source>
</evidence>
<dbReference type="FunFam" id="1.10.510.10:FF:000010">
    <property type="entry name" value="Ribosomal protein S6 kinase"/>
    <property type="match status" value="1"/>
</dbReference>
<dbReference type="PROSITE" id="PS00165">
    <property type="entry name" value="DEHYDRATASE_SER_THR"/>
    <property type="match status" value="1"/>
</dbReference>
<dbReference type="GO" id="GO:0008721">
    <property type="term" value="F:D-serine ammonia-lyase activity"/>
    <property type="evidence" value="ECO:0007669"/>
    <property type="project" value="UniProtKB-EC"/>
</dbReference>
<evidence type="ECO:0000256" key="18">
    <source>
        <dbReference type="ARBA" id="ARBA00070760"/>
    </source>
</evidence>
<reference evidence="23" key="1">
    <citation type="journal article" date="2008" name="Nat. Genet.">
        <title>The Pristionchus pacificus genome provides a unique perspective on nematode lifestyle and parasitism.</title>
        <authorList>
            <person name="Dieterich C."/>
            <person name="Clifton S.W."/>
            <person name="Schuster L.N."/>
            <person name="Chinwalla A."/>
            <person name="Delehaunty K."/>
            <person name="Dinkelacker I."/>
            <person name="Fulton L."/>
            <person name="Fulton R."/>
            <person name="Godfrey J."/>
            <person name="Minx P."/>
            <person name="Mitreva M."/>
            <person name="Roeseler W."/>
            <person name="Tian H."/>
            <person name="Witte H."/>
            <person name="Yang S.P."/>
            <person name="Wilson R.K."/>
            <person name="Sommer R.J."/>
        </authorList>
    </citation>
    <scope>NUCLEOTIDE SEQUENCE [LARGE SCALE GENOMIC DNA]</scope>
    <source>
        <strain evidence="23">PS312</strain>
    </source>
</reference>
<dbReference type="FunFam" id="3.40.50.1100:FF:000041">
    <property type="entry name" value="Threonine ammonia-lyase, variant"/>
    <property type="match status" value="1"/>
</dbReference>
<organism evidence="22 23">
    <name type="scientific">Pristionchus pacificus</name>
    <name type="common">Parasitic nematode worm</name>
    <dbReference type="NCBI Taxonomy" id="54126"/>
    <lineage>
        <taxon>Eukaryota</taxon>
        <taxon>Metazoa</taxon>
        <taxon>Ecdysozoa</taxon>
        <taxon>Nematoda</taxon>
        <taxon>Chromadorea</taxon>
        <taxon>Rhabditida</taxon>
        <taxon>Rhabditina</taxon>
        <taxon>Diplogasteromorpha</taxon>
        <taxon>Diplogasteroidea</taxon>
        <taxon>Neodiplogasteridae</taxon>
        <taxon>Pristionchus</taxon>
    </lineage>
</organism>
<reference evidence="22" key="2">
    <citation type="submission" date="2022-06" db="UniProtKB">
        <authorList>
            <consortium name="EnsemblMetazoa"/>
        </authorList>
    </citation>
    <scope>IDENTIFICATION</scope>
    <source>
        <strain evidence="22">PS312</strain>
    </source>
</reference>
<dbReference type="InterPro" id="IPR013854">
    <property type="entry name" value="TF_AP2_C"/>
</dbReference>
<dbReference type="SUPFAM" id="SSF52540">
    <property type="entry name" value="P-loop containing nucleoside triphosphate hydrolases"/>
    <property type="match status" value="1"/>
</dbReference>
<name>A0A2A6CC66_PRIPA</name>
<dbReference type="InterPro" id="IPR008271">
    <property type="entry name" value="Ser/Thr_kinase_AS"/>
</dbReference>
<comment type="catalytic activity">
    <reaction evidence="13">
        <text>D-serine = pyruvate + NH4(+)</text>
        <dbReference type="Rhea" id="RHEA:13977"/>
        <dbReference type="ChEBI" id="CHEBI:15361"/>
        <dbReference type="ChEBI" id="CHEBI:28938"/>
        <dbReference type="ChEBI" id="CHEBI:35247"/>
        <dbReference type="EC" id="4.3.1.18"/>
    </reaction>
</comment>
<evidence type="ECO:0000256" key="16">
    <source>
        <dbReference type="ARBA" id="ARBA00066349"/>
    </source>
</evidence>
<evidence type="ECO:0000256" key="12">
    <source>
        <dbReference type="ARBA" id="ARBA00049406"/>
    </source>
</evidence>
<evidence type="ECO:0000313" key="23">
    <source>
        <dbReference type="Proteomes" id="UP000005239"/>
    </source>
</evidence>
<dbReference type="Pfam" id="PF00071">
    <property type="entry name" value="Ras"/>
    <property type="match status" value="1"/>
</dbReference>
<evidence type="ECO:0000256" key="3">
    <source>
        <dbReference type="ARBA" id="ARBA00012093"/>
    </source>
</evidence>
<dbReference type="GO" id="GO:0030378">
    <property type="term" value="F:serine racemase activity"/>
    <property type="evidence" value="ECO:0007669"/>
    <property type="project" value="UniProtKB-EC"/>
</dbReference>
<dbReference type="EC" id="5.1.1.18" evidence="17"/>
<dbReference type="GO" id="GO:0005737">
    <property type="term" value="C:cytoplasm"/>
    <property type="evidence" value="ECO:0000318"/>
    <property type="project" value="GO_Central"/>
</dbReference>
<evidence type="ECO:0000256" key="19">
    <source>
        <dbReference type="ARBA" id="ARBA00076108"/>
    </source>
</evidence>
<evidence type="ECO:0000256" key="20">
    <source>
        <dbReference type="ARBA" id="ARBA00081060"/>
    </source>
</evidence>
<dbReference type="GO" id="GO:0030170">
    <property type="term" value="F:pyridoxal phosphate binding"/>
    <property type="evidence" value="ECO:0007669"/>
    <property type="project" value="InterPro"/>
</dbReference>
<evidence type="ECO:0000256" key="10">
    <source>
        <dbReference type="ARBA" id="ARBA00023239"/>
    </source>
</evidence>
<dbReference type="PRINTS" id="PR00449">
    <property type="entry name" value="RASTRNSFRMNG"/>
</dbReference>
<dbReference type="SMART" id="SM00174">
    <property type="entry name" value="RHO"/>
    <property type="match status" value="1"/>
</dbReference>
<comment type="cofactor">
    <cofactor evidence="1">
        <name>pyridoxal 5'-phosphate</name>
        <dbReference type="ChEBI" id="CHEBI:597326"/>
    </cofactor>
</comment>
<accession>A0A2A6CC66</accession>
<keyword evidence="5" id="KW-0808">Transferase</keyword>
<keyword evidence="8" id="KW-0067">ATP-binding</keyword>
<dbReference type="SUPFAM" id="SSF53686">
    <property type="entry name" value="Tryptophan synthase beta subunit-like PLP-dependent enzymes"/>
    <property type="match status" value="1"/>
</dbReference>
<evidence type="ECO:0000256" key="7">
    <source>
        <dbReference type="ARBA" id="ARBA00022777"/>
    </source>
</evidence>
<dbReference type="InterPro" id="IPR001806">
    <property type="entry name" value="Small_GTPase"/>
</dbReference>
<comment type="similarity">
    <text evidence="2">Belongs to the serine/threonine dehydratase family.</text>
</comment>
<dbReference type="PROSITE" id="PS50011">
    <property type="entry name" value="PROTEIN_KINASE_DOM"/>
    <property type="match status" value="2"/>
</dbReference>
<dbReference type="GO" id="GO:0070178">
    <property type="term" value="P:D-serine metabolic process"/>
    <property type="evidence" value="ECO:0007669"/>
    <property type="project" value="UniProtKB-ARBA"/>
</dbReference>
<dbReference type="InterPro" id="IPR001926">
    <property type="entry name" value="TrpB-like_PALP"/>
</dbReference>
<accession>A0A8R1YF31</accession>
<keyword evidence="6" id="KW-0547">Nucleotide-binding</keyword>
<keyword evidence="9" id="KW-0663">Pyridoxal phosphate</keyword>
<protein>
    <recommendedName>
        <fullName evidence="18">Serine racemase</fullName>
        <ecNumber evidence="3">4.3.1.17</ecNumber>
        <ecNumber evidence="16">4.3.1.18</ecNumber>
        <ecNumber evidence="17">5.1.1.18</ecNumber>
    </recommendedName>
    <alternativeName>
        <fullName evidence="19">D-serine ammonia-lyase</fullName>
    </alternativeName>
    <alternativeName>
        <fullName evidence="21">D-serine dehydratase</fullName>
    </alternativeName>
    <alternativeName>
        <fullName evidence="20">L-serine ammonia-lyase</fullName>
    </alternativeName>
    <alternativeName>
        <fullName evidence="11">L-serine dehydratase</fullName>
    </alternativeName>
</protein>
<proteinExistence type="inferred from homology"/>
<dbReference type="PROSITE" id="PS51421">
    <property type="entry name" value="RAS"/>
    <property type="match status" value="1"/>
</dbReference>
<evidence type="ECO:0000256" key="21">
    <source>
        <dbReference type="ARBA" id="ARBA00081761"/>
    </source>
</evidence>
<dbReference type="GO" id="GO:0005524">
    <property type="term" value="F:ATP binding"/>
    <property type="evidence" value="ECO:0007669"/>
    <property type="project" value="UniProtKB-KW"/>
</dbReference>
<dbReference type="InterPro" id="IPR000634">
    <property type="entry name" value="Ser/Thr_deHydtase_PyrdxlP-BS"/>
</dbReference>
<dbReference type="InterPro" id="IPR005225">
    <property type="entry name" value="Small_GTP-bd"/>
</dbReference>
<dbReference type="PROSITE" id="PS51419">
    <property type="entry name" value="RAB"/>
    <property type="match status" value="1"/>
</dbReference>
<comment type="catalytic activity">
    <reaction evidence="12">
        <text>L-serine = pyruvate + NH4(+)</text>
        <dbReference type="Rhea" id="RHEA:19169"/>
        <dbReference type="ChEBI" id="CHEBI:15361"/>
        <dbReference type="ChEBI" id="CHEBI:28938"/>
        <dbReference type="ChEBI" id="CHEBI:33384"/>
        <dbReference type="EC" id="4.3.1.17"/>
    </reaction>
</comment>
<dbReference type="GO" id="GO:0005654">
    <property type="term" value="C:nucleoplasm"/>
    <property type="evidence" value="ECO:0000318"/>
    <property type="project" value="GO_Central"/>
</dbReference>
<dbReference type="InterPro" id="IPR011009">
    <property type="entry name" value="Kinase-like_dom_sf"/>
</dbReference>
<dbReference type="Proteomes" id="UP000005239">
    <property type="component" value="Unassembled WGS sequence"/>
</dbReference>
<dbReference type="SUPFAM" id="SSF56112">
    <property type="entry name" value="Protein kinase-like (PK-like)"/>
    <property type="match status" value="2"/>
</dbReference>
<dbReference type="SMART" id="SM00175">
    <property type="entry name" value="RAB"/>
    <property type="match status" value="1"/>
</dbReference>
<gene>
    <name evidence="22" type="primary">WBGene00097342</name>
</gene>
<dbReference type="GO" id="GO:0003941">
    <property type="term" value="F:L-serine ammonia-lyase activity"/>
    <property type="evidence" value="ECO:0007669"/>
    <property type="project" value="UniProtKB-EC"/>
</dbReference>
<dbReference type="Gene3D" id="3.30.200.20">
    <property type="entry name" value="Phosphorylase Kinase, domain 1"/>
    <property type="match status" value="2"/>
</dbReference>
<dbReference type="SMART" id="SM00133">
    <property type="entry name" value="S_TK_X"/>
    <property type="match status" value="1"/>
</dbReference>